<dbReference type="AlphaFoldDB" id="A0A073K8H0"/>
<proteinExistence type="predicted"/>
<keyword evidence="1" id="KW-0812">Transmembrane</keyword>
<keyword evidence="1" id="KW-1133">Transmembrane helix</keyword>
<comment type="caution">
    <text evidence="2">The sequence shown here is derived from an EMBL/GenBank/DDBJ whole genome shotgun (WGS) entry which is preliminary data.</text>
</comment>
<evidence type="ECO:0000313" key="2">
    <source>
        <dbReference type="EMBL" id="KEK22850.1"/>
    </source>
</evidence>
<feature type="transmembrane region" description="Helical" evidence="1">
    <location>
        <begin position="12"/>
        <end position="28"/>
    </location>
</feature>
<keyword evidence="1" id="KW-0472">Membrane</keyword>
<organism evidence="2 3">
    <name type="scientific">Bacillus gaemokensis</name>
    <dbReference type="NCBI Taxonomy" id="574375"/>
    <lineage>
        <taxon>Bacteria</taxon>
        <taxon>Bacillati</taxon>
        <taxon>Bacillota</taxon>
        <taxon>Bacilli</taxon>
        <taxon>Bacillales</taxon>
        <taxon>Bacillaceae</taxon>
        <taxon>Bacillus</taxon>
        <taxon>Bacillus cereus group</taxon>
    </lineage>
</organism>
<evidence type="ECO:0000256" key="1">
    <source>
        <dbReference type="SAM" id="Phobius"/>
    </source>
</evidence>
<dbReference type="EMBL" id="JOTM01000024">
    <property type="protein sequence ID" value="KEK22850.1"/>
    <property type="molecule type" value="Genomic_DNA"/>
</dbReference>
<dbReference type="OrthoDB" id="9892240at2"/>
<protein>
    <submittedName>
        <fullName evidence="2">Uncharacterized protein</fullName>
    </submittedName>
</protein>
<sequence>MMNKEMETMRNKIVIGMLALLIGIYFWIKKRKQNNLDYYFEEYDSYENSTRKKFNSLLLVVCLFQLGM</sequence>
<keyword evidence="3" id="KW-1185">Reference proteome</keyword>
<gene>
    <name evidence="2" type="ORF">BAGA_15825</name>
</gene>
<dbReference type="Proteomes" id="UP000027778">
    <property type="component" value="Unassembled WGS sequence"/>
</dbReference>
<reference evidence="2 3" key="1">
    <citation type="submission" date="2014-06" db="EMBL/GenBank/DDBJ databases">
        <title>Draft genome sequence of Bacillus gaemokensis JCM 15801 (MCCC 1A00707).</title>
        <authorList>
            <person name="Lai Q."/>
            <person name="Liu Y."/>
            <person name="Shao Z."/>
        </authorList>
    </citation>
    <scope>NUCLEOTIDE SEQUENCE [LARGE SCALE GENOMIC DNA]</scope>
    <source>
        <strain evidence="2 3">JCM 15801</strain>
    </source>
</reference>
<evidence type="ECO:0000313" key="3">
    <source>
        <dbReference type="Proteomes" id="UP000027778"/>
    </source>
</evidence>
<dbReference type="STRING" id="574375.AZF08_13155"/>
<name>A0A073K8H0_9BACI</name>
<accession>A0A073K8H0</accession>
<dbReference type="RefSeq" id="WP_033676692.1">
    <property type="nucleotide sequence ID" value="NZ_JOTM01000024.1"/>
</dbReference>